<reference evidence="2" key="1">
    <citation type="submission" date="2018-05" db="EMBL/GenBank/DDBJ databases">
        <authorList>
            <person name="Lanie J.A."/>
            <person name="Ng W.-L."/>
            <person name="Kazmierczak K.M."/>
            <person name="Andrzejewski T.M."/>
            <person name="Davidsen T.M."/>
            <person name="Wayne K.J."/>
            <person name="Tettelin H."/>
            <person name="Glass J.I."/>
            <person name="Rusch D."/>
            <person name="Podicherti R."/>
            <person name="Tsui H.-C.T."/>
            <person name="Winkler M.E."/>
        </authorList>
    </citation>
    <scope>NUCLEOTIDE SEQUENCE</scope>
</reference>
<keyword evidence="1" id="KW-0812">Transmembrane</keyword>
<accession>A0A381NI84</accession>
<evidence type="ECO:0000256" key="1">
    <source>
        <dbReference type="SAM" id="Phobius"/>
    </source>
</evidence>
<organism evidence="2">
    <name type="scientific">marine metagenome</name>
    <dbReference type="NCBI Taxonomy" id="408172"/>
    <lineage>
        <taxon>unclassified sequences</taxon>
        <taxon>metagenomes</taxon>
        <taxon>ecological metagenomes</taxon>
    </lineage>
</organism>
<gene>
    <name evidence="2" type="ORF">METZ01_LOCUS6963</name>
</gene>
<sequence>MGSPLSRWLFVAYFLEVGLVLTFVPWSTYWDRNLLSEVIPTLRVVLQNNYVRGGVSGIGLINLIAAFDEIMTVIANTRLNNAPNKSVAVSVLEDPVEVIEPRSNES</sequence>
<evidence type="ECO:0000313" key="2">
    <source>
        <dbReference type="EMBL" id="SUZ54109.1"/>
    </source>
</evidence>
<keyword evidence="1" id="KW-1133">Transmembrane helix</keyword>
<keyword evidence="1" id="KW-0472">Membrane</keyword>
<protein>
    <submittedName>
        <fullName evidence="2">Uncharacterized protein</fullName>
    </submittedName>
</protein>
<feature type="transmembrane region" description="Helical" evidence="1">
    <location>
        <begin position="6"/>
        <end position="26"/>
    </location>
</feature>
<dbReference type="AlphaFoldDB" id="A0A381NI84"/>
<proteinExistence type="predicted"/>
<name>A0A381NI84_9ZZZZ</name>
<dbReference type="EMBL" id="UINC01000368">
    <property type="protein sequence ID" value="SUZ54109.1"/>
    <property type="molecule type" value="Genomic_DNA"/>
</dbReference>